<dbReference type="EMBL" id="CP003340">
    <property type="protein sequence ID" value="AFC73996.1"/>
    <property type="molecule type" value="Genomic_DNA"/>
</dbReference>
<keyword evidence="2" id="KW-1185">Reference proteome</keyword>
<gene>
    <name evidence="1" type="ordered locus">MCI_05955</name>
</gene>
<dbReference type="InterPro" id="IPR023214">
    <property type="entry name" value="HAD_sf"/>
</dbReference>
<reference evidence="2" key="1">
    <citation type="submission" date="2012-02" db="EMBL/GenBank/DDBJ databases">
        <title>Complete genome sequence of Rickettsia montanensis strain OSU 85-930.</title>
        <authorList>
            <person name="Johnson S.L."/>
            <person name="Munk A.C."/>
            <person name="Han S."/>
            <person name="Bruce D.C."/>
            <person name="Dasch G.A."/>
        </authorList>
    </citation>
    <scope>NUCLEOTIDE SEQUENCE [LARGE SCALE GENOMIC DNA]</scope>
    <source>
        <strain evidence="2">OSU 85-930</strain>
    </source>
</reference>
<dbReference type="Proteomes" id="UP000008008">
    <property type="component" value="Chromosome"/>
</dbReference>
<dbReference type="Gene3D" id="3.40.50.1000">
    <property type="entry name" value="HAD superfamily/HAD-like"/>
    <property type="match status" value="1"/>
</dbReference>
<proteinExistence type="predicted"/>
<dbReference type="HOGENOM" id="CLU_093465_0_0_5"/>
<evidence type="ECO:0000313" key="2">
    <source>
        <dbReference type="Proteomes" id="UP000008008"/>
    </source>
</evidence>
<name>H8KCS7_RICMS</name>
<dbReference type="KEGG" id="rmo:MCI_05955"/>
<organism evidence="1 2">
    <name type="scientific">Rickettsia montanensis (strain OSU 85-930)</name>
    <dbReference type="NCBI Taxonomy" id="1105114"/>
    <lineage>
        <taxon>Bacteria</taxon>
        <taxon>Pseudomonadati</taxon>
        <taxon>Pseudomonadota</taxon>
        <taxon>Alphaproteobacteria</taxon>
        <taxon>Rickettsiales</taxon>
        <taxon>Rickettsiaceae</taxon>
        <taxon>Rickettsieae</taxon>
        <taxon>Rickettsia</taxon>
        <taxon>spotted fever group</taxon>
    </lineage>
</organism>
<dbReference type="AlphaFoldDB" id="H8KCS7"/>
<evidence type="ECO:0000313" key="1">
    <source>
        <dbReference type="EMBL" id="AFC73996.1"/>
    </source>
</evidence>
<sequence length="196" mass="22572">MEKFLDNEIGWKNEEQIARLFKNIILSSHKIAIASFNDYPHAVKYALERLLGKEDAAKIYIKSALPSNNFEEIQNCTKKEYIREITNKKNVFFMDDYIKHVNAAKDYGITAVLVKNKGTEHIHEAFNFLYEFNEQHEIYVEREEPATELLLSDEESTYLSPEAIKAISFEPISSDYYSDGEYTPWGGGNVPMLGKG</sequence>
<accession>H8KCS7</accession>
<protein>
    <submittedName>
        <fullName evidence="1">Uncharacterized protein</fullName>
    </submittedName>
</protein>